<organism evidence="1 2">
    <name type="scientific">Paramecium pentaurelia</name>
    <dbReference type="NCBI Taxonomy" id="43138"/>
    <lineage>
        <taxon>Eukaryota</taxon>
        <taxon>Sar</taxon>
        <taxon>Alveolata</taxon>
        <taxon>Ciliophora</taxon>
        <taxon>Intramacronucleata</taxon>
        <taxon>Oligohymenophorea</taxon>
        <taxon>Peniculida</taxon>
        <taxon>Parameciidae</taxon>
        <taxon>Paramecium</taxon>
    </lineage>
</organism>
<keyword evidence="2" id="KW-1185">Reference proteome</keyword>
<dbReference type="EMBL" id="CAJJDO010000061">
    <property type="protein sequence ID" value="CAD8174763.1"/>
    <property type="molecule type" value="Genomic_DNA"/>
</dbReference>
<name>A0A8S1VE74_9CILI</name>
<gene>
    <name evidence="1" type="ORF">PPENT_87.1.T0610270</name>
</gene>
<dbReference type="OrthoDB" id="10533781at2759"/>
<evidence type="ECO:0000313" key="2">
    <source>
        <dbReference type="Proteomes" id="UP000689195"/>
    </source>
</evidence>
<proteinExistence type="predicted"/>
<evidence type="ECO:0000313" key="1">
    <source>
        <dbReference type="EMBL" id="CAD8174763.1"/>
    </source>
</evidence>
<dbReference type="AlphaFoldDB" id="A0A8S1VE74"/>
<reference evidence="1" key="1">
    <citation type="submission" date="2021-01" db="EMBL/GenBank/DDBJ databases">
        <authorList>
            <consortium name="Genoscope - CEA"/>
            <person name="William W."/>
        </authorList>
    </citation>
    <scope>NUCLEOTIDE SEQUENCE</scope>
</reference>
<protein>
    <submittedName>
        <fullName evidence="1">Uncharacterized protein</fullName>
    </submittedName>
</protein>
<sequence>MNTLQQKQTQKNQETICKIDNLELIAVDLDLSDKAQIQFYFCQCLFEKMKNNKVTTIEQSKKRIQSLIIRHQNQRELSQAQLLQEYFRLNYGFQIIYK</sequence>
<accession>A0A8S1VE74</accession>
<comment type="caution">
    <text evidence="1">The sequence shown here is derived from an EMBL/GenBank/DDBJ whole genome shotgun (WGS) entry which is preliminary data.</text>
</comment>
<dbReference type="Proteomes" id="UP000689195">
    <property type="component" value="Unassembled WGS sequence"/>
</dbReference>